<organism evidence="2 3">
    <name type="scientific">Ethanoligenens harbinense (strain DSM 18485 / JCM 12961 / CGMCC 1.5033 / YUAN-3)</name>
    <dbReference type="NCBI Taxonomy" id="663278"/>
    <lineage>
        <taxon>Bacteria</taxon>
        <taxon>Bacillati</taxon>
        <taxon>Bacillota</taxon>
        <taxon>Clostridia</taxon>
        <taxon>Eubacteriales</taxon>
        <taxon>Oscillospiraceae</taxon>
        <taxon>Ethanoligenens</taxon>
    </lineage>
</organism>
<dbReference type="HOGENOM" id="CLU_1989286_0_0_9"/>
<accession>E6U5U9</accession>
<keyword evidence="1" id="KW-0812">Transmembrane</keyword>
<dbReference type="AlphaFoldDB" id="E6U5U9"/>
<evidence type="ECO:0000313" key="2">
    <source>
        <dbReference type="EMBL" id="ADU27966.1"/>
    </source>
</evidence>
<dbReference type="EMBL" id="CP002400">
    <property type="protein sequence ID" value="ADU27966.1"/>
    <property type="molecule type" value="Genomic_DNA"/>
</dbReference>
<dbReference type="KEGG" id="eha:Ethha_2472"/>
<keyword evidence="1" id="KW-1133">Transmembrane helix</keyword>
<feature type="transmembrane region" description="Helical" evidence="1">
    <location>
        <begin position="20"/>
        <end position="37"/>
    </location>
</feature>
<keyword evidence="1" id="KW-0472">Membrane</keyword>
<sequence>MGIIPRSTKLKIKVVAGQSIQWLMGCVMTMMLAMSLSNQYVHAYLHVPFFIVCFVLYVILMRPAPTNPTRQTWQCLILWVFYWKTPKQFLSIVGCAFEEKRKARGSLSETPKSSPITLRKGFALQ</sequence>
<dbReference type="PROSITE" id="PS51257">
    <property type="entry name" value="PROKAR_LIPOPROTEIN"/>
    <property type="match status" value="1"/>
</dbReference>
<name>E6U5U9_ETHHY</name>
<keyword evidence="3" id="KW-1185">Reference proteome</keyword>
<dbReference type="RefSeq" id="WP_013486309.1">
    <property type="nucleotide sequence ID" value="NZ_CP025286.1"/>
</dbReference>
<protein>
    <submittedName>
        <fullName evidence="2">Uncharacterized protein</fullName>
    </submittedName>
</protein>
<gene>
    <name evidence="2" type="ordered locus">Ethha_2472</name>
</gene>
<evidence type="ECO:0000313" key="3">
    <source>
        <dbReference type="Proteomes" id="UP000001551"/>
    </source>
</evidence>
<proteinExistence type="predicted"/>
<dbReference type="Proteomes" id="UP000001551">
    <property type="component" value="Chromosome"/>
</dbReference>
<feature type="transmembrane region" description="Helical" evidence="1">
    <location>
        <begin position="43"/>
        <end position="60"/>
    </location>
</feature>
<reference evidence="2 3" key="1">
    <citation type="submission" date="2010-12" db="EMBL/GenBank/DDBJ databases">
        <title>Complete sequence of Ethanoligenens harbinense YUAN-3.</title>
        <authorList>
            <person name="Lucas S."/>
            <person name="Copeland A."/>
            <person name="Lapidus A."/>
            <person name="Cheng J.-F."/>
            <person name="Bruce D."/>
            <person name="Goodwin L."/>
            <person name="Pitluck S."/>
            <person name="Chertkov O."/>
            <person name="Misra M."/>
            <person name="Detter J.C."/>
            <person name="Han C."/>
            <person name="Tapia R."/>
            <person name="Land M."/>
            <person name="Hauser L."/>
            <person name="Jeffries C."/>
            <person name="Kyrpides N."/>
            <person name="Ivanova N."/>
            <person name="Mikhailova N."/>
            <person name="Wang A."/>
            <person name="Mouttaki H."/>
            <person name="He Z."/>
            <person name="Zhou J."/>
            <person name="Hemme C.L."/>
            <person name="Woyke T."/>
        </authorList>
    </citation>
    <scope>NUCLEOTIDE SEQUENCE [LARGE SCALE GENOMIC DNA]</scope>
    <source>
        <strain evidence="3">DSM 18485 / JCM 12961 / CGMCC 1.5033 / YUAN-3</strain>
    </source>
</reference>
<dbReference type="STRING" id="663278.Ethha_2472"/>
<evidence type="ECO:0000256" key="1">
    <source>
        <dbReference type="SAM" id="Phobius"/>
    </source>
</evidence>